<dbReference type="AlphaFoldDB" id="A0A1W1Y324"/>
<dbReference type="STRING" id="1938817.SAMN06296008_101231"/>
<comment type="similarity">
    <text evidence="1 2">Belongs to the enoyl-CoA hydratase/isomerase family.</text>
</comment>
<organism evidence="3 4">
    <name type="scientific">Polynucleobacter kasalickyi</name>
    <dbReference type="NCBI Taxonomy" id="1938817"/>
    <lineage>
        <taxon>Bacteria</taxon>
        <taxon>Pseudomonadati</taxon>
        <taxon>Pseudomonadota</taxon>
        <taxon>Betaproteobacteria</taxon>
        <taxon>Burkholderiales</taxon>
        <taxon>Burkholderiaceae</taxon>
        <taxon>Polynucleobacter</taxon>
    </lineage>
</organism>
<evidence type="ECO:0000256" key="1">
    <source>
        <dbReference type="ARBA" id="ARBA00005254"/>
    </source>
</evidence>
<evidence type="ECO:0000313" key="4">
    <source>
        <dbReference type="Proteomes" id="UP000192708"/>
    </source>
</evidence>
<dbReference type="PROSITE" id="PS00166">
    <property type="entry name" value="ENOYL_COA_HYDRATASE"/>
    <property type="match status" value="1"/>
</dbReference>
<protein>
    <submittedName>
        <fullName evidence="3">1,4-Dihydroxy-2-naphthoyl-CoA synthase</fullName>
    </submittedName>
</protein>
<dbReference type="Proteomes" id="UP000192708">
    <property type="component" value="Unassembled WGS sequence"/>
</dbReference>
<accession>A0A1W1Y324</accession>
<dbReference type="InterPro" id="IPR014748">
    <property type="entry name" value="Enoyl-CoA_hydra_C"/>
</dbReference>
<dbReference type="PANTHER" id="PTHR43113:SF1">
    <property type="entry name" value="1,4-DIHYDROXY-2-NAPHTHOYL-COA SYNTHASE, PEROXISOMAL"/>
    <property type="match status" value="1"/>
</dbReference>
<dbReference type="Gene3D" id="3.90.226.10">
    <property type="entry name" value="2-enoyl-CoA Hydratase, Chain A, domain 1"/>
    <property type="match status" value="1"/>
</dbReference>
<sequence>MSVDQGKNFKDILFEVKDQVAWITINRPRVLNAFREQTLDEMISAVMATREDPSIACIVFRGAGDRAFSAGGDFYAMKRLTFTNGSMWNDRMLGLAMAIRGVTIPVIAMVNGWCVGGGHELALWCDLVIASEKSVLGQTGAKVGACPTVGATQYLPRIVGERIAREMIFLAKRFDAKEAERIGLINKCVPEETLMEETLAWCENIKSNSSQTIRMTKKSLNFESDQLYASWQHGMELLAYVWGSEECLEGMNAFLEGRKPDFQKFRLANKAALADYMDGFHKNLNAPPDMRD</sequence>
<keyword evidence="4" id="KW-1185">Reference proteome</keyword>
<dbReference type="GO" id="GO:0005829">
    <property type="term" value="C:cytosol"/>
    <property type="evidence" value="ECO:0007669"/>
    <property type="project" value="TreeGrafter"/>
</dbReference>
<dbReference type="PANTHER" id="PTHR43113">
    <property type="entry name" value="NUCLEOSIDE-DIPHOSPHATE-SUGAR EPIMERASE"/>
    <property type="match status" value="1"/>
</dbReference>
<dbReference type="OrthoDB" id="9774843at2"/>
<dbReference type="Gene3D" id="1.10.12.10">
    <property type="entry name" value="Lyase 2-enoyl-coa Hydratase, Chain A, domain 2"/>
    <property type="match status" value="1"/>
</dbReference>
<dbReference type="Pfam" id="PF00378">
    <property type="entry name" value="ECH_1"/>
    <property type="match status" value="1"/>
</dbReference>
<dbReference type="InterPro" id="IPR018376">
    <property type="entry name" value="Enoyl-CoA_hyd/isom_CS"/>
</dbReference>
<name>A0A1W1Y324_9BURK</name>
<dbReference type="EMBL" id="FWXJ01000001">
    <property type="protein sequence ID" value="SMC30630.1"/>
    <property type="molecule type" value="Genomic_DNA"/>
</dbReference>
<gene>
    <name evidence="3" type="ORF">SAMN06296008_101231</name>
</gene>
<proteinExistence type="inferred from homology"/>
<evidence type="ECO:0000256" key="2">
    <source>
        <dbReference type="RuleBase" id="RU003707"/>
    </source>
</evidence>
<dbReference type="InterPro" id="IPR001753">
    <property type="entry name" value="Enoyl-CoA_hydra/iso"/>
</dbReference>
<dbReference type="RefSeq" id="WP_084282022.1">
    <property type="nucleotide sequence ID" value="NZ_FWXJ01000001.1"/>
</dbReference>
<evidence type="ECO:0000313" key="3">
    <source>
        <dbReference type="EMBL" id="SMC30630.1"/>
    </source>
</evidence>
<dbReference type="InterPro" id="IPR029045">
    <property type="entry name" value="ClpP/crotonase-like_dom_sf"/>
</dbReference>
<reference evidence="3 4" key="1">
    <citation type="submission" date="2017-04" db="EMBL/GenBank/DDBJ databases">
        <authorList>
            <person name="Afonso C.L."/>
            <person name="Miller P.J."/>
            <person name="Scott M.A."/>
            <person name="Spackman E."/>
            <person name="Goraichik I."/>
            <person name="Dimitrov K.M."/>
            <person name="Suarez D.L."/>
            <person name="Swayne D.E."/>
        </authorList>
    </citation>
    <scope>NUCLEOTIDE SEQUENCE [LARGE SCALE GENOMIC DNA]</scope>
    <source>
        <strain evidence="3 4">VK13</strain>
    </source>
</reference>
<dbReference type="GO" id="GO:0008935">
    <property type="term" value="F:1,4-dihydroxy-2-naphthoyl-CoA synthase activity"/>
    <property type="evidence" value="ECO:0007669"/>
    <property type="project" value="TreeGrafter"/>
</dbReference>
<dbReference type="GO" id="GO:0009234">
    <property type="term" value="P:menaquinone biosynthetic process"/>
    <property type="evidence" value="ECO:0007669"/>
    <property type="project" value="TreeGrafter"/>
</dbReference>
<dbReference type="CDD" id="cd06558">
    <property type="entry name" value="crotonase-like"/>
    <property type="match status" value="1"/>
</dbReference>
<dbReference type="SUPFAM" id="SSF52096">
    <property type="entry name" value="ClpP/crotonase"/>
    <property type="match status" value="1"/>
</dbReference>